<dbReference type="RefSeq" id="WP_281448409.1">
    <property type="nucleotide sequence ID" value="NZ_JASBAO010000001.1"/>
</dbReference>
<comment type="caution">
    <text evidence="2">The sequence shown here is derived from an EMBL/GenBank/DDBJ whole genome shotgun (WGS) entry which is preliminary data.</text>
</comment>
<accession>A0ABT6Q2J7</accession>
<evidence type="ECO:0000256" key="1">
    <source>
        <dbReference type="SAM" id="SignalP"/>
    </source>
</evidence>
<protein>
    <submittedName>
        <fullName evidence="2">Uncharacterized protein</fullName>
    </submittedName>
</protein>
<keyword evidence="1" id="KW-0732">Signal</keyword>
<sequence>MNLKGILWASTSLILACASFMPSFVRAEDYVKANQINAANGVAGLDSSKRVIAEEGMVLSKPIVSDTNTITKSILFKTAAYDGNNQTVYMFYNPIRSNKKREISESESNRIGYNYTLDQDTFYFTNLRYGNNYRFDGKVTAKELFVIDTPVMPGGYEAVSPYNITNRENDKINLITLTKQGEGNVVGYDWNNVRRNTLMIGGNDRNAIVGIKANCQNTSSGDEGGSCYQFIDMSGPQIDHRSGAGGTDGVNMDIRSSNSSPVDVIGGNKLVKNEDGSYIVKGNDFFLAESVSRGSNSFKVKGIFGCGLAGMNSSGKSKCVVTGINVLDRSGNLINQEENPIVVIPQEYVPSNQISTNGEIMDDGITTVKLPDGYTLKDELTTKNNVNIKFYSADGNAYAVKFEKTRALIYPALSKEEANLIHLRMAIWTNYAKKMQDTERGGSKTSEVDVPDYYYGYSSSNPLATIKDSNNQSIGTILAIDDDALPGVAATQPGWRSYSTKQVDLAPGNNEGDKLDYRLTYYLNGDRSKNIFIHNTNYHHYSQPTLFLGLSDKNFNIYTDQAYVNAPDSITRNFDNEWDFMLHSSRDGMLASHGLTMSWGVSLRGNEHNGLYSNDSYMLNLSGADLMPQGLLINGLQRNGGQAIRTDAGFGVYKWAAPMQELDKAGKAQTIAALGQAKTKTGSYQLLSYMSNDSDQDHQYTGIDPTNNSLHFGLTKLNIAKIDDAHPNGDDGITLEQNTSPTCEGLNFGANNCSVLGQVIFDPLGFKGGVALGIGQGKNTKLGIIVDKDNNITLNSHIISPIFTSSAGYIENEKRVTGQGTMQTWNMFYPGNAHTEFTNIAPSGGGFDFYDMRTSDVINTKDLEISNNLSKTQPIFRVGKIETFFDVKPTMRKGMNISSSLPISFETAAYDGNNQIVYMFYNPIRSDKKREISERESNRIGYNYTLDQDTFYFTNLRYGNKFKFDGSVGITDTLSAKKIRLQLSTPSSSSESCDVGEFKDDMNYHYVCVATNKWKRVALSDF</sequence>
<dbReference type="Proteomes" id="UP001431634">
    <property type="component" value="Unassembled WGS sequence"/>
</dbReference>
<evidence type="ECO:0000313" key="2">
    <source>
        <dbReference type="EMBL" id="MDI2091313.1"/>
    </source>
</evidence>
<gene>
    <name evidence="2" type="ORF">QJV27_08010</name>
</gene>
<dbReference type="EMBL" id="JASBAO010000001">
    <property type="protein sequence ID" value="MDI2091313.1"/>
    <property type="molecule type" value="Genomic_DNA"/>
</dbReference>
<proteinExistence type="predicted"/>
<evidence type="ECO:0000313" key="3">
    <source>
        <dbReference type="Proteomes" id="UP001431634"/>
    </source>
</evidence>
<name>A0ABT6Q2J7_9PROT</name>
<reference evidence="2" key="1">
    <citation type="submission" date="2023-05" db="EMBL/GenBank/DDBJ databases">
        <title>Whole genome sequence of Commensalibacter sp.</title>
        <authorList>
            <person name="Charoenyingcharoen P."/>
            <person name="Yukphan P."/>
        </authorList>
    </citation>
    <scope>NUCLEOTIDE SEQUENCE</scope>
    <source>
        <strain evidence="2">TBRC 16381</strain>
    </source>
</reference>
<feature type="chain" id="PRO_5046980940" evidence="1">
    <location>
        <begin position="28"/>
        <end position="1022"/>
    </location>
</feature>
<feature type="signal peptide" evidence="1">
    <location>
        <begin position="1"/>
        <end position="27"/>
    </location>
</feature>
<organism evidence="2 3">
    <name type="scientific">Commensalibacter oyaizuii</name>
    <dbReference type="NCBI Taxonomy" id="3043873"/>
    <lineage>
        <taxon>Bacteria</taxon>
        <taxon>Pseudomonadati</taxon>
        <taxon>Pseudomonadota</taxon>
        <taxon>Alphaproteobacteria</taxon>
        <taxon>Acetobacterales</taxon>
        <taxon>Acetobacteraceae</taxon>
    </lineage>
</organism>
<keyword evidence="3" id="KW-1185">Reference proteome</keyword>
<dbReference type="PROSITE" id="PS51257">
    <property type="entry name" value="PROKAR_LIPOPROTEIN"/>
    <property type="match status" value="1"/>
</dbReference>